<dbReference type="CDD" id="cd19457">
    <property type="entry name" value="lipocalin_2-like"/>
    <property type="match status" value="1"/>
</dbReference>
<dbReference type="InterPro" id="IPR002345">
    <property type="entry name" value="Lipocalin"/>
</dbReference>
<dbReference type="InterPro" id="IPR022272">
    <property type="entry name" value="Lipocalin_CS"/>
</dbReference>
<evidence type="ECO:0000256" key="5">
    <source>
        <dbReference type="ARBA" id="ARBA00022729"/>
    </source>
</evidence>
<dbReference type="AlphaFoldDB" id="G5AZX8"/>
<keyword evidence="4" id="KW-0964">Secreted</keyword>
<evidence type="ECO:0000259" key="10">
    <source>
        <dbReference type="Pfam" id="PF00061"/>
    </source>
</evidence>
<name>G5AZX8_HETGA</name>
<dbReference type="InterPro" id="IPR003087">
    <property type="entry name" value="LCN2/LCN12"/>
</dbReference>
<feature type="domain" description="Lipocalin/cytosolic fatty-acid binding" evidence="10">
    <location>
        <begin position="48"/>
        <end position="203"/>
    </location>
</feature>
<dbReference type="eggNOG" id="ENOG502T7VZ">
    <property type="taxonomic scope" value="Eukaryota"/>
</dbReference>
<dbReference type="STRING" id="10181.G5AZX8"/>
<evidence type="ECO:0000256" key="9">
    <source>
        <dbReference type="SAM" id="SignalP"/>
    </source>
</evidence>
<sequence>MALGLLWLGLILLGALQTQAQDIPSFWIPVPPLSQIPLQPDFQDDRFQGHWYPIGWAQNTIWNESLSQGLKLNSTYELKDDHSYNVNATWFSDKGCYHKSSTIVPSDQPGQFTLGNLAGFEGLQHYTMRVVATDYNQFAMVFYKLIFNNTEYFELILYGELSPHPLMDLLPGRAKELSPEVEDHFFNFARSLGLSDDYIFFIEHMGNGRLGWGKGMWFCPGLMLPYKEKGRGETQYPSPVSEEMVASTLWSLGL</sequence>
<keyword evidence="3" id="KW-0813">Transport</keyword>
<dbReference type="OMA" id="DFQDDRF"/>
<dbReference type="GO" id="GO:0036094">
    <property type="term" value="F:small molecule binding"/>
    <property type="evidence" value="ECO:0007669"/>
    <property type="project" value="InterPro"/>
</dbReference>
<evidence type="ECO:0000313" key="11">
    <source>
        <dbReference type="EMBL" id="EHB02589.1"/>
    </source>
</evidence>
<evidence type="ECO:0000256" key="2">
    <source>
        <dbReference type="ARBA" id="ARBA00006889"/>
    </source>
</evidence>
<accession>G5AZX8</accession>
<evidence type="ECO:0000256" key="6">
    <source>
        <dbReference type="ARBA" id="ARBA00023157"/>
    </source>
</evidence>
<dbReference type="PROSITE" id="PS00213">
    <property type="entry name" value="LIPOCALIN"/>
    <property type="match status" value="1"/>
</dbReference>
<evidence type="ECO:0000256" key="1">
    <source>
        <dbReference type="ARBA" id="ARBA00004613"/>
    </source>
</evidence>
<evidence type="ECO:0000256" key="4">
    <source>
        <dbReference type="ARBA" id="ARBA00022525"/>
    </source>
</evidence>
<dbReference type="GO" id="GO:0005615">
    <property type="term" value="C:extracellular space"/>
    <property type="evidence" value="ECO:0007669"/>
    <property type="project" value="TreeGrafter"/>
</dbReference>
<evidence type="ECO:0000256" key="3">
    <source>
        <dbReference type="ARBA" id="ARBA00022448"/>
    </source>
</evidence>
<dbReference type="PRINTS" id="PR01275">
    <property type="entry name" value="NGELATINASE"/>
</dbReference>
<proteinExistence type="inferred from homology"/>
<dbReference type="Pfam" id="PF00061">
    <property type="entry name" value="Lipocalin"/>
    <property type="match status" value="1"/>
</dbReference>
<dbReference type="EMBL" id="JH167704">
    <property type="protein sequence ID" value="EHB02589.1"/>
    <property type="molecule type" value="Genomic_DNA"/>
</dbReference>
<dbReference type="Proteomes" id="UP000006813">
    <property type="component" value="Unassembled WGS sequence"/>
</dbReference>
<dbReference type="InterPro" id="IPR012674">
    <property type="entry name" value="Calycin"/>
</dbReference>
<keyword evidence="7" id="KW-0325">Glycoprotein</keyword>
<evidence type="ECO:0000313" key="12">
    <source>
        <dbReference type="Proteomes" id="UP000006813"/>
    </source>
</evidence>
<comment type="subcellular location">
    <subcellularLocation>
        <location evidence="1">Secreted</location>
    </subcellularLocation>
</comment>
<feature type="chain" id="PRO_5003473787" evidence="9">
    <location>
        <begin position="21"/>
        <end position="254"/>
    </location>
</feature>
<keyword evidence="5 9" id="KW-0732">Signal</keyword>
<protein>
    <submittedName>
        <fullName evidence="11">Neutrophil gelatinase-associated lipocalin</fullName>
    </submittedName>
</protein>
<feature type="signal peptide" evidence="9">
    <location>
        <begin position="1"/>
        <end position="20"/>
    </location>
</feature>
<dbReference type="SUPFAM" id="SSF50814">
    <property type="entry name" value="Lipocalins"/>
    <property type="match status" value="1"/>
</dbReference>
<dbReference type="InParanoid" id="G5AZX8"/>
<keyword evidence="6" id="KW-1015">Disulfide bond</keyword>
<evidence type="ECO:0000256" key="7">
    <source>
        <dbReference type="ARBA" id="ARBA00023180"/>
    </source>
</evidence>
<organism evidence="11 12">
    <name type="scientific">Heterocephalus glaber</name>
    <name type="common">Naked mole rat</name>
    <dbReference type="NCBI Taxonomy" id="10181"/>
    <lineage>
        <taxon>Eukaryota</taxon>
        <taxon>Metazoa</taxon>
        <taxon>Chordata</taxon>
        <taxon>Craniata</taxon>
        <taxon>Vertebrata</taxon>
        <taxon>Euteleostomi</taxon>
        <taxon>Mammalia</taxon>
        <taxon>Eutheria</taxon>
        <taxon>Euarchontoglires</taxon>
        <taxon>Glires</taxon>
        <taxon>Rodentia</taxon>
        <taxon>Hystricomorpha</taxon>
        <taxon>Bathyergidae</taxon>
        <taxon>Heterocephalus</taxon>
    </lineage>
</organism>
<dbReference type="PANTHER" id="PTHR11430:SF13">
    <property type="entry name" value="NEUTROPHIL GELATINASE-ASSOCIATED LIPOCALIN"/>
    <property type="match status" value="1"/>
</dbReference>
<reference evidence="11 12" key="1">
    <citation type="journal article" date="2011" name="Nature">
        <title>Genome sequencing reveals insights into physiology and longevity of the naked mole rat.</title>
        <authorList>
            <person name="Kim E.B."/>
            <person name="Fang X."/>
            <person name="Fushan A.A."/>
            <person name="Huang Z."/>
            <person name="Lobanov A.V."/>
            <person name="Han L."/>
            <person name="Marino S.M."/>
            <person name="Sun X."/>
            <person name="Turanov A.A."/>
            <person name="Yang P."/>
            <person name="Yim S.H."/>
            <person name="Zhao X."/>
            <person name="Kasaikina M.V."/>
            <person name="Stoletzki N."/>
            <person name="Peng C."/>
            <person name="Polak P."/>
            <person name="Xiong Z."/>
            <person name="Kiezun A."/>
            <person name="Zhu Y."/>
            <person name="Chen Y."/>
            <person name="Kryukov G.V."/>
            <person name="Zhang Q."/>
            <person name="Peshkin L."/>
            <person name="Yang L."/>
            <person name="Bronson R.T."/>
            <person name="Buffenstein R."/>
            <person name="Wang B."/>
            <person name="Han C."/>
            <person name="Li Q."/>
            <person name="Chen L."/>
            <person name="Zhao W."/>
            <person name="Sunyaev S.R."/>
            <person name="Park T.J."/>
            <person name="Zhang G."/>
            <person name="Wang J."/>
            <person name="Gladyshev V.N."/>
        </authorList>
    </citation>
    <scope>NUCLEOTIDE SEQUENCE [LARGE SCALE GENOMIC DNA]</scope>
</reference>
<dbReference type="InterPro" id="IPR000566">
    <property type="entry name" value="Lipocln_cytosolic_FA-bd_dom"/>
</dbReference>
<gene>
    <name evidence="11" type="ORF">GW7_00354</name>
</gene>
<comment type="similarity">
    <text evidence="2 8">Belongs to the calycin superfamily. Lipocalin family.</text>
</comment>
<dbReference type="PANTHER" id="PTHR11430">
    <property type="entry name" value="LIPOCALIN"/>
    <property type="match status" value="1"/>
</dbReference>
<dbReference type="Gene3D" id="2.40.128.20">
    <property type="match status" value="1"/>
</dbReference>
<evidence type="ECO:0000256" key="8">
    <source>
        <dbReference type="RuleBase" id="RU003695"/>
    </source>
</evidence>